<accession>A0A556PTB7</accession>
<dbReference type="InterPro" id="IPR037523">
    <property type="entry name" value="VOC_core"/>
</dbReference>
<protein>
    <submittedName>
        <fullName evidence="4">Methylmalonyl-CoA epimerase</fullName>
        <ecNumber evidence="4">5.1.99.1</ecNumber>
    </submittedName>
</protein>
<evidence type="ECO:0000259" key="3">
    <source>
        <dbReference type="PROSITE" id="PS51819"/>
    </source>
</evidence>
<dbReference type="InterPro" id="IPR017515">
    <property type="entry name" value="MeMalonyl-CoA_epimerase"/>
</dbReference>
<dbReference type="InterPro" id="IPR051785">
    <property type="entry name" value="MMCE/EMCE_epimerase"/>
</dbReference>
<dbReference type="EMBL" id="VMHE01000001">
    <property type="protein sequence ID" value="TSJ67636.1"/>
    <property type="molecule type" value="Genomic_DNA"/>
</dbReference>
<dbReference type="NCBIfam" id="TIGR03081">
    <property type="entry name" value="metmalonyl_epim"/>
    <property type="match status" value="1"/>
</dbReference>
<evidence type="ECO:0000256" key="1">
    <source>
        <dbReference type="ARBA" id="ARBA00009308"/>
    </source>
</evidence>
<organism evidence="4 5">
    <name type="scientific">Allobacillus salarius</name>
    <dbReference type="NCBI Taxonomy" id="1955272"/>
    <lineage>
        <taxon>Bacteria</taxon>
        <taxon>Bacillati</taxon>
        <taxon>Bacillota</taxon>
        <taxon>Bacilli</taxon>
        <taxon>Bacillales</taxon>
        <taxon>Bacillaceae</taxon>
        <taxon>Allobacillus</taxon>
    </lineage>
</organism>
<dbReference type="PANTHER" id="PTHR43048">
    <property type="entry name" value="METHYLMALONYL-COA EPIMERASE"/>
    <property type="match status" value="1"/>
</dbReference>
<name>A0A556PTB7_9BACI</name>
<dbReference type="PANTHER" id="PTHR43048:SF3">
    <property type="entry name" value="METHYLMALONYL-COA EPIMERASE, MITOCHONDRIAL"/>
    <property type="match status" value="1"/>
</dbReference>
<evidence type="ECO:0000256" key="2">
    <source>
        <dbReference type="ARBA" id="ARBA00022723"/>
    </source>
</evidence>
<keyword evidence="4" id="KW-0413">Isomerase</keyword>
<dbReference type="GO" id="GO:0046872">
    <property type="term" value="F:metal ion binding"/>
    <property type="evidence" value="ECO:0007669"/>
    <property type="project" value="UniProtKB-KW"/>
</dbReference>
<dbReference type="InterPro" id="IPR029068">
    <property type="entry name" value="Glyas_Bleomycin-R_OHBP_Dase"/>
</dbReference>
<reference evidence="4 5" key="1">
    <citation type="submission" date="2019-07" db="EMBL/GenBank/DDBJ databases">
        <title>Allobacillus sp. nov. SKP isolated from shrimp paste of Euphausiacea.</title>
        <authorList>
            <person name="Kanchanasin P."/>
            <person name="Tanasupawat S."/>
            <person name="Shi W."/>
            <person name="Wu L."/>
            <person name="Ma J."/>
        </authorList>
    </citation>
    <scope>NUCLEOTIDE SEQUENCE [LARGE SCALE GENOMIC DNA]</scope>
    <source>
        <strain evidence="4 5">SKP4-8</strain>
    </source>
</reference>
<comment type="similarity">
    <text evidence="1">Belongs to the methylmalonyl-CoA epimerase family.</text>
</comment>
<dbReference type="SUPFAM" id="SSF54593">
    <property type="entry name" value="Glyoxalase/Bleomycin resistance protein/Dihydroxybiphenyl dioxygenase"/>
    <property type="match status" value="1"/>
</dbReference>
<keyword evidence="5" id="KW-1185">Reference proteome</keyword>
<dbReference type="GO" id="GO:0046491">
    <property type="term" value="P:L-methylmalonyl-CoA metabolic process"/>
    <property type="evidence" value="ECO:0007669"/>
    <property type="project" value="TreeGrafter"/>
</dbReference>
<dbReference type="OrthoDB" id="9788468at2"/>
<dbReference type="CDD" id="cd07249">
    <property type="entry name" value="MMCE"/>
    <property type="match status" value="1"/>
</dbReference>
<dbReference type="Gene3D" id="3.10.180.10">
    <property type="entry name" value="2,3-Dihydroxybiphenyl 1,2-Dioxygenase, domain 1"/>
    <property type="match status" value="1"/>
</dbReference>
<dbReference type="GO" id="GO:0004493">
    <property type="term" value="F:methylmalonyl-CoA epimerase activity"/>
    <property type="evidence" value="ECO:0007669"/>
    <property type="project" value="UniProtKB-EC"/>
</dbReference>
<gene>
    <name evidence="4" type="primary">mce</name>
    <name evidence="4" type="ORF">FPQ13_00780</name>
</gene>
<dbReference type="AlphaFoldDB" id="A0A556PTB7"/>
<evidence type="ECO:0000313" key="4">
    <source>
        <dbReference type="EMBL" id="TSJ67636.1"/>
    </source>
</evidence>
<proteinExistence type="inferred from homology"/>
<feature type="domain" description="VOC" evidence="3">
    <location>
        <begin position="3"/>
        <end position="131"/>
    </location>
</feature>
<evidence type="ECO:0000313" key="5">
    <source>
        <dbReference type="Proteomes" id="UP000316425"/>
    </source>
</evidence>
<dbReference type="Proteomes" id="UP000316425">
    <property type="component" value="Unassembled WGS sequence"/>
</dbReference>
<sequence>MKKINHIGIAVRNIEETLPFYTDTLGLAFRGVDEVESEGVKVAFLSIGESNFELLEPLHEESPIAKFIEKRGEGIHHIALEVDDIHARLEQFKSEGIRMINDQPKQGAHDTQVAFLHPKAANGVLLELCQPKQED</sequence>
<comment type="caution">
    <text evidence="4">The sequence shown here is derived from an EMBL/GenBank/DDBJ whole genome shotgun (WGS) entry which is preliminary data.</text>
</comment>
<dbReference type="Pfam" id="PF13669">
    <property type="entry name" value="Glyoxalase_4"/>
    <property type="match status" value="1"/>
</dbReference>
<dbReference type="PROSITE" id="PS51819">
    <property type="entry name" value="VOC"/>
    <property type="match status" value="1"/>
</dbReference>
<keyword evidence="2" id="KW-0479">Metal-binding</keyword>
<dbReference type="EC" id="5.1.99.1" evidence="4"/>